<accession>A0AAF5PKH1</accession>
<dbReference type="Gene3D" id="1.20.5.110">
    <property type="match status" value="1"/>
</dbReference>
<dbReference type="GO" id="GO:0016192">
    <property type="term" value="P:vesicle-mediated transport"/>
    <property type="evidence" value="ECO:0007669"/>
    <property type="project" value="InterPro"/>
</dbReference>
<dbReference type="AlphaFoldDB" id="A0AAF5PKH1"/>
<keyword evidence="3" id="KW-1133">Transmembrane helix</keyword>
<dbReference type="PRINTS" id="PR00219">
    <property type="entry name" value="SYNAPTOBREVN"/>
</dbReference>
<reference evidence="5" key="1">
    <citation type="submission" date="2015-03" db="EMBL/GenBank/DDBJ databases">
        <title>Wuchereria bancrofti Genome Sequencing Papua New Guinea Strain.</title>
        <authorList>
            <person name="Small S.T."/>
            <person name="Serre D."/>
            <person name="Zimmerman P.A."/>
        </authorList>
    </citation>
    <scope>NUCLEOTIDE SEQUENCE [LARGE SCALE GENOMIC DNA]</scope>
    <source>
        <strain evidence="5">pt0022</strain>
    </source>
</reference>
<feature type="coiled-coil region" evidence="2">
    <location>
        <begin position="74"/>
        <end position="101"/>
    </location>
</feature>
<proteinExistence type="predicted"/>
<protein>
    <recommendedName>
        <fullName evidence="4">V-SNARE coiled-coil homology domain-containing protein</fullName>
    </recommendedName>
</protein>
<name>A0AAF5PKH1_WUCBA</name>
<dbReference type="Proteomes" id="UP000093561">
    <property type="component" value="Unassembled WGS sequence"/>
</dbReference>
<dbReference type="InterPro" id="IPR016444">
    <property type="entry name" value="Synaptobrevin/VAMP"/>
</dbReference>
<feature type="domain" description="V-SNARE coiled-coil homology" evidence="4">
    <location>
        <begin position="45"/>
        <end position="105"/>
    </location>
</feature>
<evidence type="ECO:0000256" key="2">
    <source>
        <dbReference type="SAM" id="Coils"/>
    </source>
</evidence>
<dbReference type="WBParaSite" id="mrna-Wban_01973">
    <property type="protein sequence ID" value="mrna-Wban_01973"/>
    <property type="gene ID" value="Wban_01973"/>
</dbReference>
<keyword evidence="3" id="KW-0812">Transmembrane</keyword>
<reference evidence="6" key="3">
    <citation type="submission" date="2024-02" db="UniProtKB">
        <authorList>
            <consortium name="WormBaseParasite"/>
        </authorList>
    </citation>
    <scope>IDENTIFICATION</scope>
    <source>
        <strain evidence="6">pt0022</strain>
    </source>
</reference>
<evidence type="ECO:0000313" key="5">
    <source>
        <dbReference type="Proteomes" id="UP000093561"/>
    </source>
</evidence>
<dbReference type="PANTHER" id="PTHR45701">
    <property type="entry name" value="SYNAPTOBREVIN FAMILY MEMBER"/>
    <property type="match status" value="1"/>
</dbReference>
<evidence type="ECO:0000256" key="1">
    <source>
        <dbReference type="PROSITE-ProRule" id="PRU00290"/>
    </source>
</evidence>
<dbReference type="SUPFAM" id="SSF58038">
    <property type="entry name" value="SNARE fusion complex"/>
    <property type="match status" value="1"/>
</dbReference>
<keyword evidence="3" id="KW-0472">Membrane</keyword>
<dbReference type="InterPro" id="IPR001388">
    <property type="entry name" value="Synaptobrevin-like"/>
</dbReference>
<dbReference type="PROSITE" id="PS50892">
    <property type="entry name" value="V_SNARE"/>
    <property type="match status" value="1"/>
</dbReference>
<feature type="transmembrane region" description="Helical" evidence="3">
    <location>
        <begin position="109"/>
        <end position="129"/>
    </location>
</feature>
<dbReference type="Pfam" id="PF00957">
    <property type="entry name" value="Synaptobrevin"/>
    <property type="match status" value="1"/>
</dbReference>
<evidence type="ECO:0000259" key="4">
    <source>
        <dbReference type="PROSITE" id="PS50892"/>
    </source>
</evidence>
<reference evidence="5" key="2">
    <citation type="journal article" date="2016" name="Mol. Ecol.">
        <title>Population genomics of the filarial nematode parasite Wuchereria bancrofti from mosquitoes.</title>
        <authorList>
            <person name="Small S.T."/>
            <person name="Reimer L.J."/>
            <person name="Tisch D.J."/>
            <person name="King C.L."/>
            <person name="Christensen B.M."/>
            <person name="Siba P.M."/>
            <person name="Kazura J.W."/>
            <person name="Serre D."/>
            <person name="Zimmerman P.A."/>
        </authorList>
    </citation>
    <scope>NUCLEOTIDE SEQUENCE</scope>
    <source>
        <strain evidence="5">pt0022</strain>
    </source>
</reference>
<dbReference type="InterPro" id="IPR042855">
    <property type="entry name" value="V_SNARE_CC"/>
</dbReference>
<keyword evidence="1 2" id="KW-0175">Coiled coil</keyword>
<sequence>MIKVKMEALICYHCILSDRPKKVKMESFSLPVTHIGRVTTLDSSRVQKTQRELEEVIEIVRSDIDRIIEREGRLNNLTVRADEMEARAEQFSRKAIQIRRNMWWRSARLTITIVCACMLFVVGVIVLSINAKNDNDSP</sequence>
<evidence type="ECO:0000313" key="6">
    <source>
        <dbReference type="WBParaSite" id="mrna-Wban_01973"/>
    </source>
</evidence>
<dbReference type="GO" id="GO:0016020">
    <property type="term" value="C:membrane"/>
    <property type="evidence" value="ECO:0007669"/>
    <property type="project" value="InterPro"/>
</dbReference>
<evidence type="ECO:0000256" key="3">
    <source>
        <dbReference type="SAM" id="Phobius"/>
    </source>
</evidence>
<organism evidence="5 6">
    <name type="scientific">Wuchereria bancrofti</name>
    <dbReference type="NCBI Taxonomy" id="6293"/>
    <lineage>
        <taxon>Eukaryota</taxon>
        <taxon>Metazoa</taxon>
        <taxon>Ecdysozoa</taxon>
        <taxon>Nematoda</taxon>
        <taxon>Chromadorea</taxon>
        <taxon>Rhabditida</taxon>
        <taxon>Spirurina</taxon>
        <taxon>Spiruromorpha</taxon>
        <taxon>Filarioidea</taxon>
        <taxon>Onchocercidae</taxon>
        <taxon>Wuchereria</taxon>
    </lineage>
</organism>